<dbReference type="GO" id="GO:0005886">
    <property type="term" value="C:plasma membrane"/>
    <property type="evidence" value="ECO:0007669"/>
    <property type="project" value="UniProtKB-SubCell"/>
</dbReference>
<organism evidence="14 15">
    <name type="scientific">Photorhabdus temperata J3</name>
    <dbReference type="NCBI Taxonomy" id="1389415"/>
    <lineage>
        <taxon>Bacteria</taxon>
        <taxon>Pseudomonadati</taxon>
        <taxon>Pseudomonadota</taxon>
        <taxon>Gammaproteobacteria</taxon>
        <taxon>Enterobacterales</taxon>
        <taxon>Morganellaceae</taxon>
        <taxon>Photorhabdus</taxon>
    </lineage>
</organism>
<dbReference type="Pfam" id="PF00367">
    <property type="entry name" value="PTS_EIIB"/>
    <property type="match status" value="1"/>
</dbReference>
<feature type="active site" description="Phosphocysteine intermediate; for EIIB activity" evidence="11">
    <location>
        <position position="26"/>
    </location>
</feature>
<evidence type="ECO:0000256" key="1">
    <source>
        <dbReference type="ARBA" id="ARBA00004651"/>
    </source>
</evidence>
<dbReference type="RefSeq" id="WP_023044304.1">
    <property type="nucleotide sequence ID" value="NZ_AXDT01000063.1"/>
</dbReference>
<evidence type="ECO:0000313" key="15">
    <source>
        <dbReference type="Proteomes" id="UP000017133"/>
    </source>
</evidence>
<accession>U7QZY5</accession>
<evidence type="ECO:0000256" key="8">
    <source>
        <dbReference type="ARBA" id="ARBA00022777"/>
    </source>
</evidence>
<comment type="caution">
    <text evidence="14">The sequence shown here is derived from an EMBL/GenBank/DDBJ whole genome shotgun (WGS) entry which is preliminary data.</text>
</comment>
<keyword evidence="2" id="KW-0813">Transport</keyword>
<dbReference type="FunFam" id="3.30.1360.60:FF:000001">
    <property type="entry name" value="PTS system glucose-specific IIBC component PtsG"/>
    <property type="match status" value="1"/>
</dbReference>
<dbReference type="CDD" id="cd00212">
    <property type="entry name" value="PTS_IIB_glc"/>
    <property type="match status" value="1"/>
</dbReference>
<name>U7QZY5_PHOTE</name>
<evidence type="ECO:0000256" key="12">
    <source>
        <dbReference type="SAM" id="Phobius"/>
    </source>
</evidence>
<evidence type="ECO:0000256" key="7">
    <source>
        <dbReference type="ARBA" id="ARBA00022692"/>
    </source>
</evidence>
<keyword evidence="8" id="KW-0418">Kinase</keyword>
<keyword evidence="7 12" id="KW-0812">Transmembrane</keyword>
<dbReference type="AlphaFoldDB" id="U7QZY5"/>
<sequence length="93" mass="10392">MRYESLADQIVSTIGGKENISSLVHCATRLRFKLKDRSLADSELLKQTAGIITVVESGGQYQVVIGSHVAMSTMILIINTYRIMRKKPRINKV</sequence>
<evidence type="ECO:0000256" key="9">
    <source>
        <dbReference type="ARBA" id="ARBA00022989"/>
    </source>
</evidence>
<keyword evidence="9 12" id="KW-1133">Transmembrane helix</keyword>
<evidence type="ECO:0000256" key="4">
    <source>
        <dbReference type="ARBA" id="ARBA00022597"/>
    </source>
</evidence>
<feature type="transmembrane region" description="Helical" evidence="12">
    <location>
        <begin position="63"/>
        <end position="84"/>
    </location>
</feature>
<dbReference type="GO" id="GO:0015771">
    <property type="term" value="P:trehalose transport"/>
    <property type="evidence" value="ECO:0007669"/>
    <property type="project" value="TreeGrafter"/>
</dbReference>
<evidence type="ECO:0000256" key="10">
    <source>
        <dbReference type="ARBA" id="ARBA00023136"/>
    </source>
</evidence>
<evidence type="ECO:0000256" key="5">
    <source>
        <dbReference type="ARBA" id="ARBA00022679"/>
    </source>
</evidence>
<dbReference type="Proteomes" id="UP000017133">
    <property type="component" value="Unassembled WGS sequence"/>
</dbReference>
<proteinExistence type="predicted"/>
<feature type="domain" description="PTS EIIB type-1" evidence="13">
    <location>
        <begin position="4"/>
        <end position="87"/>
    </location>
</feature>
<comment type="subcellular location">
    <subcellularLocation>
        <location evidence="1">Cell membrane</location>
        <topology evidence="1">Multi-pass membrane protein</topology>
    </subcellularLocation>
</comment>
<evidence type="ECO:0000313" key="14">
    <source>
        <dbReference type="EMBL" id="ERT13644.1"/>
    </source>
</evidence>
<keyword evidence="5" id="KW-0808">Transferase</keyword>
<dbReference type="PROSITE" id="PS01035">
    <property type="entry name" value="PTS_EIIB_TYPE_1_CYS"/>
    <property type="match status" value="1"/>
</dbReference>
<dbReference type="GO" id="GO:0016301">
    <property type="term" value="F:kinase activity"/>
    <property type="evidence" value="ECO:0007669"/>
    <property type="project" value="UniProtKB-KW"/>
</dbReference>
<dbReference type="InterPro" id="IPR018113">
    <property type="entry name" value="PTrfase_EIIB_Cys"/>
</dbReference>
<reference evidence="14 15" key="1">
    <citation type="submission" date="2013-10" db="EMBL/GenBank/DDBJ databases">
        <title>Whole Genome Shotgun Sequence of Photorhabdus temperata J3.</title>
        <authorList>
            <person name="Park G.-S."/>
            <person name="Hong S.-J."/>
            <person name="Shin J.-H."/>
        </authorList>
    </citation>
    <scope>NUCLEOTIDE SEQUENCE [LARGE SCALE GENOMIC DNA]</scope>
    <source>
        <strain evidence="14 15">J3</strain>
    </source>
</reference>
<evidence type="ECO:0000256" key="11">
    <source>
        <dbReference type="PROSITE-ProRule" id="PRU00421"/>
    </source>
</evidence>
<keyword evidence="15" id="KW-1185">Reference proteome</keyword>
<dbReference type="InterPro" id="IPR036878">
    <property type="entry name" value="Glu_permease_IIB"/>
</dbReference>
<dbReference type="InterPro" id="IPR050558">
    <property type="entry name" value="PTS_Sugar-Specific_Components"/>
</dbReference>
<evidence type="ECO:0000256" key="6">
    <source>
        <dbReference type="ARBA" id="ARBA00022683"/>
    </source>
</evidence>
<dbReference type="GO" id="GO:0008982">
    <property type="term" value="F:protein-N(PI)-phosphohistidine-sugar phosphotransferase activity"/>
    <property type="evidence" value="ECO:0007669"/>
    <property type="project" value="InterPro"/>
</dbReference>
<gene>
    <name evidence="14" type="ORF">O185_07760</name>
</gene>
<dbReference type="PATRIC" id="fig|1389415.4.peg.1557"/>
<dbReference type="GO" id="GO:0009401">
    <property type="term" value="P:phosphoenolpyruvate-dependent sugar phosphotransferase system"/>
    <property type="evidence" value="ECO:0007669"/>
    <property type="project" value="UniProtKB-KW"/>
</dbReference>
<dbReference type="PROSITE" id="PS51098">
    <property type="entry name" value="PTS_EIIB_TYPE_1"/>
    <property type="match status" value="1"/>
</dbReference>
<dbReference type="InterPro" id="IPR001996">
    <property type="entry name" value="PTS_IIB_1"/>
</dbReference>
<dbReference type="Gene3D" id="3.30.1360.60">
    <property type="entry name" value="Glucose permease domain IIB"/>
    <property type="match status" value="1"/>
</dbReference>
<dbReference type="PANTHER" id="PTHR30175">
    <property type="entry name" value="PHOSPHOTRANSFERASE SYSTEM TRANSPORT PROTEIN"/>
    <property type="match status" value="1"/>
</dbReference>
<evidence type="ECO:0000256" key="3">
    <source>
        <dbReference type="ARBA" id="ARBA00022475"/>
    </source>
</evidence>
<dbReference type="EMBL" id="AXDT01000063">
    <property type="protein sequence ID" value="ERT13644.1"/>
    <property type="molecule type" value="Genomic_DNA"/>
</dbReference>
<protein>
    <recommendedName>
        <fullName evidence="13">PTS EIIB type-1 domain-containing protein</fullName>
    </recommendedName>
</protein>
<keyword evidence="4" id="KW-0762">Sugar transport</keyword>
<dbReference type="GO" id="GO:0090589">
    <property type="term" value="F:protein-phosphocysteine-trehalose phosphotransferase system transporter activity"/>
    <property type="evidence" value="ECO:0007669"/>
    <property type="project" value="TreeGrafter"/>
</dbReference>
<evidence type="ECO:0000256" key="2">
    <source>
        <dbReference type="ARBA" id="ARBA00022448"/>
    </source>
</evidence>
<dbReference type="PANTHER" id="PTHR30175:SF1">
    <property type="entry name" value="PTS SYSTEM ARBUTIN-, CELLOBIOSE-, AND SALICIN-SPECIFIC EIIBC COMPONENT-RELATED"/>
    <property type="match status" value="1"/>
</dbReference>
<keyword evidence="10 12" id="KW-0472">Membrane</keyword>
<evidence type="ECO:0000259" key="13">
    <source>
        <dbReference type="PROSITE" id="PS51098"/>
    </source>
</evidence>
<keyword evidence="6" id="KW-0598">Phosphotransferase system</keyword>
<keyword evidence="3" id="KW-1003">Cell membrane</keyword>
<dbReference type="SUPFAM" id="SSF55604">
    <property type="entry name" value="Glucose permease domain IIB"/>
    <property type="match status" value="1"/>
</dbReference>